<protein>
    <recommendedName>
        <fullName evidence="9 10">Polyprenol-phosphate-mannose--protein mannosyltransferase</fullName>
        <ecNumber evidence="10">2.4.1.-</ecNumber>
    </recommendedName>
</protein>
<dbReference type="Pfam" id="PF16192">
    <property type="entry name" value="PMT_4TMC"/>
    <property type="match status" value="1"/>
</dbReference>
<keyword evidence="4 10" id="KW-0328">Glycosyltransferase</keyword>
<feature type="transmembrane region" description="Helical" evidence="10">
    <location>
        <begin position="298"/>
        <end position="317"/>
    </location>
</feature>
<keyword evidence="15" id="KW-1185">Reference proteome</keyword>
<dbReference type="EC" id="2.4.1.-" evidence="10"/>
<dbReference type="EMBL" id="BAAAMK010000002">
    <property type="protein sequence ID" value="GAA1947399.1"/>
    <property type="molecule type" value="Genomic_DNA"/>
</dbReference>
<evidence type="ECO:0000256" key="9">
    <source>
        <dbReference type="ARBA" id="ARBA00093617"/>
    </source>
</evidence>
<keyword evidence="8 10" id="KW-0472">Membrane</keyword>
<keyword evidence="5 10" id="KW-0808">Transferase</keyword>
<evidence type="ECO:0000256" key="10">
    <source>
        <dbReference type="RuleBase" id="RU367007"/>
    </source>
</evidence>
<evidence type="ECO:0000256" key="8">
    <source>
        <dbReference type="ARBA" id="ARBA00023136"/>
    </source>
</evidence>
<feature type="transmembrane region" description="Helical" evidence="10">
    <location>
        <begin position="504"/>
        <end position="521"/>
    </location>
</feature>
<evidence type="ECO:0000256" key="6">
    <source>
        <dbReference type="ARBA" id="ARBA00022692"/>
    </source>
</evidence>
<evidence type="ECO:0000313" key="14">
    <source>
        <dbReference type="EMBL" id="GAA1947399.1"/>
    </source>
</evidence>
<gene>
    <name evidence="14" type="ORF">GCM10009717_12220</name>
</gene>
<keyword evidence="6 10" id="KW-0812">Transmembrane</keyword>
<feature type="compositionally biased region" description="Low complexity" evidence="11">
    <location>
        <begin position="15"/>
        <end position="27"/>
    </location>
</feature>
<dbReference type="Pfam" id="PF02366">
    <property type="entry name" value="PMT"/>
    <property type="match status" value="1"/>
</dbReference>
<feature type="transmembrane region" description="Helical" evidence="10">
    <location>
        <begin position="323"/>
        <end position="343"/>
    </location>
</feature>
<feature type="transmembrane region" description="Helical" evidence="10">
    <location>
        <begin position="563"/>
        <end position="585"/>
    </location>
</feature>
<evidence type="ECO:0000256" key="5">
    <source>
        <dbReference type="ARBA" id="ARBA00022679"/>
    </source>
</evidence>
<evidence type="ECO:0000256" key="2">
    <source>
        <dbReference type="ARBA" id="ARBA00004922"/>
    </source>
</evidence>
<dbReference type="InterPro" id="IPR003342">
    <property type="entry name" value="ArnT-like_N"/>
</dbReference>
<dbReference type="Proteomes" id="UP001499954">
    <property type="component" value="Unassembled WGS sequence"/>
</dbReference>
<evidence type="ECO:0000259" key="13">
    <source>
        <dbReference type="Pfam" id="PF16192"/>
    </source>
</evidence>
<evidence type="ECO:0000256" key="3">
    <source>
        <dbReference type="ARBA" id="ARBA00007222"/>
    </source>
</evidence>
<evidence type="ECO:0000256" key="7">
    <source>
        <dbReference type="ARBA" id="ARBA00022989"/>
    </source>
</evidence>
<dbReference type="InterPro" id="IPR027005">
    <property type="entry name" value="PMT-like"/>
</dbReference>
<keyword evidence="7 10" id="KW-1133">Transmembrane helix</keyword>
<comment type="similarity">
    <text evidence="3 10">Belongs to the glycosyltransferase 39 family.</text>
</comment>
<feature type="compositionally biased region" description="Low complexity" evidence="11">
    <location>
        <begin position="51"/>
        <end position="66"/>
    </location>
</feature>
<feature type="transmembrane region" description="Helical" evidence="10">
    <location>
        <begin position="231"/>
        <end position="253"/>
    </location>
</feature>
<keyword evidence="10" id="KW-1003">Cell membrane</keyword>
<organism evidence="14 15">
    <name type="scientific">Agromyces allii</name>
    <dbReference type="NCBI Taxonomy" id="393607"/>
    <lineage>
        <taxon>Bacteria</taxon>
        <taxon>Bacillati</taxon>
        <taxon>Actinomycetota</taxon>
        <taxon>Actinomycetes</taxon>
        <taxon>Micrococcales</taxon>
        <taxon>Microbacteriaceae</taxon>
        <taxon>Agromyces</taxon>
    </lineage>
</organism>
<comment type="function">
    <text evidence="10">Protein O-mannosyltransferase that catalyzes the transfer of a single mannose residue from a polyprenol phospho-mannosyl lipidic donor to the hydroxyl group of selected serine and threonine residues in acceptor proteins.</text>
</comment>
<name>A0ABN2Q939_9MICO</name>
<evidence type="ECO:0000259" key="12">
    <source>
        <dbReference type="Pfam" id="PF02366"/>
    </source>
</evidence>
<reference evidence="14 15" key="1">
    <citation type="journal article" date="2019" name="Int. J. Syst. Evol. Microbiol.">
        <title>The Global Catalogue of Microorganisms (GCM) 10K type strain sequencing project: providing services to taxonomists for standard genome sequencing and annotation.</title>
        <authorList>
            <consortium name="The Broad Institute Genomics Platform"/>
            <consortium name="The Broad Institute Genome Sequencing Center for Infectious Disease"/>
            <person name="Wu L."/>
            <person name="Ma J."/>
        </authorList>
    </citation>
    <scope>NUCLEOTIDE SEQUENCE [LARGE SCALE GENOMIC DNA]</scope>
    <source>
        <strain evidence="14 15">JCM 13584</strain>
    </source>
</reference>
<feature type="transmembrane region" description="Helical" evidence="10">
    <location>
        <begin position="203"/>
        <end position="224"/>
    </location>
</feature>
<feature type="transmembrane region" description="Helical" evidence="10">
    <location>
        <begin position="259"/>
        <end position="277"/>
    </location>
</feature>
<comment type="caution">
    <text evidence="14">The sequence shown here is derived from an EMBL/GenBank/DDBJ whole genome shotgun (WGS) entry which is preliminary data.</text>
</comment>
<dbReference type="RefSeq" id="WP_246200392.1">
    <property type="nucleotide sequence ID" value="NZ_BAAAMK010000002.1"/>
</dbReference>
<feature type="transmembrane region" description="Helical" evidence="10">
    <location>
        <begin position="363"/>
        <end position="383"/>
    </location>
</feature>
<comment type="pathway">
    <text evidence="2 10">Protein modification; protein glycosylation.</text>
</comment>
<comment type="subcellular location">
    <subcellularLocation>
        <location evidence="10">Cell membrane</location>
    </subcellularLocation>
    <subcellularLocation>
        <location evidence="1">Endomembrane system</location>
        <topology evidence="1">Multi-pass membrane protein</topology>
    </subcellularLocation>
</comment>
<evidence type="ECO:0000256" key="4">
    <source>
        <dbReference type="ARBA" id="ARBA00022676"/>
    </source>
</evidence>
<feature type="transmembrane region" description="Helical" evidence="10">
    <location>
        <begin position="527"/>
        <end position="551"/>
    </location>
</feature>
<feature type="transmembrane region" description="Helical" evidence="10">
    <location>
        <begin position="480"/>
        <end position="497"/>
    </location>
</feature>
<feature type="domain" description="Protein O-mannosyl-transferase C-terminal four TM" evidence="13">
    <location>
        <begin position="413"/>
        <end position="604"/>
    </location>
</feature>
<evidence type="ECO:0000256" key="1">
    <source>
        <dbReference type="ARBA" id="ARBA00004127"/>
    </source>
</evidence>
<dbReference type="PANTHER" id="PTHR10050">
    <property type="entry name" value="DOLICHYL-PHOSPHATE-MANNOSE--PROTEIN MANNOSYLTRANSFERASE"/>
    <property type="match status" value="1"/>
</dbReference>
<feature type="domain" description="ArnT-like N-terminal" evidence="12">
    <location>
        <begin position="201"/>
        <end position="271"/>
    </location>
</feature>
<evidence type="ECO:0000313" key="15">
    <source>
        <dbReference type="Proteomes" id="UP001499954"/>
    </source>
</evidence>
<feature type="region of interest" description="Disordered" evidence="11">
    <location>
        <begin position="1"/>
        <end position="67"/>
    </location>
</feature>
<dbReference type="PANTHER" id="PTHR10050:SF46">
    <property type="entry name" value="PROTEIN O-MANNOSYL-TRANSFERASE 2"/>
    <property type="match status" value="1"/>
</dbReference>
<feature type="transmembrane region" description="Helical" evidence="10">
    <location>
        <begin position="106"/>
        <end position="125"/>
    </location>
</feature>
<sequence length="605" mass="66554">MTSGADAAGDPDTRPVAAEQPAAASVALEIGPAPEGELSAPARPEAEGDAEGVAAASGADAMPDADTGVDAEVDADVEPEPAPEPRGTRLDDWWARTLSTPRRRALWYWGGPAIVVLLAAVLRFWNLGHPQAIVFDETYYVKDAWTLLNNGYESTWPDGADEQFANGDTDIFTDDPAYVVHPPLGKWMIALGMGLVGGAESAFWWRATTALAGTAAVFILMMVARRLWPSTILAVIAGLLFAVDGNAIVMSRVALLDNWVMLFALLGFWFVLLDRAWARDRLQQGLDAARASGYDPHYGPALWARPWVIAAGAAFGATTAVKWSGLWFLAAFGVYLVIVDTLARRRAGVPFWATAAILKQGPVTFLLYVPVAFVVYLASWTGWLTTDGGYDRHWADDPANQASGFFSWVPPVLQSLWHYHQSAYSYHIGVHAEHPWQSNPLTWLFMIRPTNMYFASTDDGSGGCGADTCWSSIIGIGNPLIWWAAAIACLYLVYRLARYREWQTGLILLGLAAGYLPWLMYLDRTVFQFYSIAFEPYMILALTAVAGLILGSRDDVWWRRERGIATVGVYLVLAVLVSAFFYPLWTGMPITPDFRQLHFWLPSWG</sequence>
<evidence type="ECO:0000256" key="11">
    <source>
        <dbReference type="SAM" id="MobiDB-lite"/>
    </source>
</evidence>
<dbReference type="InterPro" id="IPR032421">
    <property type="entry name" value="PMT_4TMC"/>
</dbReference>
<proteinExistence type="inferred from homology"/>
<accession>A0ABN2Q939</accession>